<feature type="compositionally biased region" description="Gly residues" evidence="1">
    <location>
        <begin position="95"/>
        <end position="105"/>
    </location>
</feature>
<proteinExistence type="predicted"/>
<comment type="caution">
    <text evidence="2">The sequence shown here is derived from an EMBL/GenBank/DDBJ whole genome shotgun (WGS) entry which is preliminary data.</text>
</comment>
<evidence type="ECO:0000256" key="1">
    <source>
        <dbReference type="SAM" id="MobiDB-lite"/>
    </source>
</evidence>
<organism evidence="2 3">
    <name type="scientific">Erythroxylum novogranatense</name>
    <dbReference type="NCBI Taxonomy" id="1862640"/>
    <lineage>
        <taxon>Eukaryota</taxon>
        <taxon>Viridiplantae</taxon>
        <taxon>Streptophyta</taxon>
        <taxon>Embryophyta</taxon>
        <taxon>Tracheophyta</taxon>
        <taxon>Spermatophyta</taxon>
        <taxon>Magnoliopsida</taxon>
        <taxon>eudicotyledons</taxon>
        <taxon>Gunneridae</taxon>
        <taxon>Pentapetalae</taxon>
        <taxon>rosids</taxon>
        <taxon>fabids</taxon>
        <taxon>Malpighiales</taxon>
        <taxon>Erythroxylaceae</taxon>
        <taxon>Erythroxylum</taxon>
    </lineage>
</organism>
<sequence length="191" mass="18948">MVSGEGTISSIVVSGESCPSLALGSSGMGSGGRGAQPLGQAEDGRGNAGLGDQVSVDQKETSTCPDGSGVGLGPGGRGCGKEGLDGVGPDAEAAGDGGRGAGLMGTGWAKGRRSWEGEDDWLVGADKPMEEASPSNVVPLCYASRPEAPKGTKKAGEAGGSLASRGQNGEDQGRGHSRKPQRLVGEERPRT</sequence>
<accession>A0AAV8TA31</accession>
<gene>
    <name evidence="2" type="ORF">K2173_025564</name>
</gene>
<evidence type="ECO:0000313" key="3">
    <source>
        <dbReference type="Proteomes" id="UP001159364"/>
    </source>
</evidence>
<dbReference type="Proteomes" id="UP001159364">
    <property type="component" value="Linkage Group LG06"/>
</dbReference>
<keyword evidence="3" id="KW-1185">Reference proteome</keyword>
<reference evidence="2 3" key="1">
    <citation type="submission" date="2021-09" db="EMBL/GenBank/DDBJ databases">
        <title>Genomic insights and catalytic innovation underlie evolution of tropane alkaloids biosynthesis.</title>
        <authorList>
            <person name="Wang Y.-J."/>
            <person name="Tian T."/>
            <person name="Huang J.-P."/>
            <person name="Huang S.-X."/>
        </authorList>
    </citation>
    <scope>NUCLEOTIDE SEQUENCE [LARGE SCALE GENOMIC DNA]</scope>
    <source>
        <strain evidence="2">KIB-2018</strain>
        <tissue evidence="2">Leaf</tissue>
    </source>
</reference>
<feature type="compositionally biased region" description="Gly residues" evidence="1">
    <location>
        <begin position="68"/>
        <end position="78"/>
    </location>
</feature>
<dbReference type="EMBL" id="JAIWQS010000006">
    <property type="protein sequence ID" value="KAJ8763179.1"/>
    <property type="molecule type" value="Genomic_DNA"/>
</dbReference>
<feature type="compositionally biased region" description="Basic and acidic residues" evidence="1">
    <location>
        <begin position="147"/>
        <end position="156"/>
    </location>
</feature>
<evidence type="ECO:0000313" key="2">
    <source>
        <dbReference type="EMBL" id="KAJ8763179.1"/>
    </source>
</evidence>
<feature type="region of interest" description="Disordered" evidence="1">
    <location>
        <begin position="19"/>
        <end position="113"/>
    </location>
</feature>
<dbReference type="AlphaFoldDB" id="A0AAV8TA31"/>
<feature type="region of interest" description="Disordered" evidence="1">
    <location>
        <begin position="126"/>
        <end position="191"/>
    </location>
</feature>
<name>A0AAV8TA31_9ROSI</name>
<protein>
    <submittedName>
        <fullName evidence="2">Uncharacterized protein</fullName>
    </submittedName>
</protein>